<keyword evidence="1" id="KW-1133">Transmembrane helix</keyword>
<dbReference type="AlphaFoldDB" id="A0A926ZGR8"/>
<keyword evidence="1" id="KW-0812">Transmembrane</keyword>
<reference evidence="2" key="2">
    <citation type="submission" date="2020-08" db="EMBL/GenBank/DDBJ databases">
        <authorList>
            <person name="Chen M."/>
            <person name="Teng W."/>
            <person name="Zhao L."/>
            <person name="Hu C."/>
            <person name="Zhou Y."/>
            <person name="Han B."/>
            <person name="Song L."/>
            <person name="Shu W."/>
        </authorList>
    </citation>
    <scope>NUCLEOTIDE SEQUENCE</scope>
    <source>
        <strain evidence="2">FACHB-1375</strain>
    </source>
</reference>
<organism evidence="2 3">
    <name type="scientific">Aerosakkonema funiforme FACHB-1375</name>
    <dbReference type="NCBI Taxonomy" id="2949571"/>
    <lineage>
        <taxon>Bacteria</taxon>
        <taxon>Bacillati</taxon>
        <taxon>Cyanobacteriota</taxon>
        <taxon>Cyanophyceae</taxon>
        <taxon>Oscillatoriophycideae</taxon>
        <taxon>Aerosakkonematales</taxon>
        <taxon>Aerosakkonemataceae</taxon>
        <taxon>Aerosakkonema</taxon>
    </lineage>
</organism>
<dbReference type="EMBL" id="JACJPW010000027">
    <property type="protein sequence ID" value="MBD2181854.1"/>
    <property type="molecule type" value="Genomic_DNA"/>
</dbReference>
<reference evidence="2" key="1">
    <citation type="journal article" date="2015" name="ISME J.">
        <title>Draft Genome Sequence of Streptomyces incarnatus NRRL8089, which Produces the Nucleoside Antibiotic Sinefungin.</title>
        <authorList>
            <person name="Oshima K."/>
            <person name="Hattori M."/>
            <person name="Shimizu H."/>
            <person name="Fukuda K."/>
            <person name="Nemoto M."/>
            <person name="Inagaki K."/>
            <person name="Tamura T."/>
        </authorList>
    </citation>
    <scope>NUCLEOTIDE SEQUENCE</scope>
    <source>
        <strain evidence="2">FACHB-1375</strain>
    </source>
</reference>
<proteinExistence type="predicted"/>
<accession>A0A926ZGR8</accession>
<comment type="caution">
    <text evidence="2">The sequence shown here is derived from an EMBL/GenBank/DDBJ whole genome shotgun (WGS) entry which is preliminary data.</text>
</comment>
<evidence type="ECO:0000313" key="2">
    <source>
        <dbReference type="EMBL" id="MBD2181854.1"/>
    </source>
</evidence>
<feature type="transmembrane region" description="Helical" evidence="1">
    <location>
        <begin position="12"/>
        <end position="31"/>
    </location>
</feature>
<protein>
    <submittedName>
        <fullName evidence="2">Uncharacterized protein</fullName>
    </submittedName>
</protein>
<dbReference type="RefSeq" id="WP_190464666.1">
    <property type="nucleotide sequence ID" value="NZ_JACJPW010000027.1"/>
</dbReference>
<keyword evidence="1" id="KW-0472">Membrane</keyword>
<dbReference type="Proteomes" id="UP000641646">
    <property type="component" value="Unassembled WGS sequence"/>
</dbReference>
<evidence type="ECO:0000313" key="3">
    <source>
        <dbReference type="Proteomes" id="UP000641646"/>
    </source>
</evidence>
<name>A0A926ZGR8_9CYAN</name>
<gene>
    <name evidence="2" type="ORF">H6G03_12175</name>
</gene>
<sequence>MKNVELFTKHRLRVVIVACLIALFAFGWGFMAKTQVNKPTTLTWQPAQKVVETALFQKVLKENFQSASNESFPNAVKVKVVTLAADQKYFVFDFNTAKLCGVAGCLYSAYTTDSQRILSLMLKPQLPKGFSLLVQSSETRNGYPCLDVFQRNSNELVSRSHFCFESGRLVLLNQSLNEVKS</sequence>
<keyword evidence="3" id="KW-1185">Reference proteome</keyword>
<evidence type="ECO:0000256" key="1">
    <source>
        <dbReference type="SAM" id="Phobius"/>
    </source>
</evidence>